<feature type="domain" description="AMP-dependent synthetase/ligase" evidence="1">
    <location>
        <begin position="30"/>
        <end position="223"/>
    </location>
</feature>
<dbReference type="SUPFAM" id="SSF56801">
    <property type="entry name" value="Acetyl-CoA synthetase-like"/>
    <property type="match status" value="1"/>
</dbReference>
<dbReference type="Pfam" id="PF00501">
    <property type="entry name" value="AMP-binding"/>
    <property type="match status" value="1"/>
</dbReference>
<dbReference type="Proteomes" id="UP000319746">
    <property type="component" value="Unassembled WGS sequence"/>
</dbReference>
<organism evidence="3 4">
    <name type="scientific">Enteractinococcus coprophilus</name>
    <dbReference type="NCBI Taxonomy" id="1027633"/>
    <lineage>
        <taxon>Bacteria</taxon>
        <taxon>Bacillati</taxon>
        <taxon>Actinomycetota</taxon>
        <taxon>Actinomycetes</taxon>
        <taxon>Micrococcales</taxon>
        <taxon>Micrococcaceae</taxon>
    </lineage>
</organism>
<evidence type="ECO:0000313" key="4">
    <source>
        <dbReference type="Proteomes" id="UP000319746"/>
    </source>
</evidence>
<reference evidence="3 4" key="1">
    <citation type="submission" date="2019-06" db="EMBL/GenBank/DDBJ databases">
        <title>Sequencing the genomes of 1000 actinobacteria strains.</title>
        <authorList>
            <person name="Klenk H.-P."/>
        </authorList>
    </citation>
    <scope>NUCLEOTIDE SEQUENCE [LARGE SCALE GENOMIC DNA]</scope>
    <source>
        <strain evidence="3 4">DSM 24083</strain>
    </source>
</reference>
<dbReference type="PROSITE" id="PS00455">
    <property type="entry name" value="AMP_BINDING"/>
    <property type="match status" value="1"/>
</dbReference>
<evidence type="ECO:0000259" key="2">
    <source>
        <dbReference type="Pfam" id="PF13193"/>
    </source>
</evidence>
<dbReference type="AlphaFoldDB" id="A0A543AM35"/>
<evidence type="ECO:0000259" key="1">
    <source>
        <dbReference type="Pfam" id="PF00501"/>
    </source>
</evidence>
<dbReference type="Gene3D" id="3.30.300.30">
    <property type="match status" value="1"/>
</dbReference>
<protein>
    <submittedName>
        <fullName evidence="3">O-succinylbenzoic acid--CoA ligase</fullName>
    </submittedName>
</protein>
<keyword evidence="4" id="KW-1185">Reference proteome</keyword>
<dbReference type="GO" id="GO:0016878">
    <property type="term" value="F:acid-thiol ligase activity"/>
    <property type="evidence" value="ECO:0007669"/>
    <property type="project" value="UniProtKB-ARBA"/>
</dbReference>
<keyword evidence="3" id="KW-0436">Ligase</keyword>
<dbReference type="InterPro" id="IPR045851">
    <property type="entry name" value="AMP-bd_C_sf"/>
</dbReference>
<gene>
    <name evidence="3" type="ORF">FB556_0064</name>
</gene>
<dbReference type="RefSeq" id="WP_141863693.1">
    <property type="nucleotide sequence ID" value="NZ_BAABAN010000017.1"/>
</dbReference>
<sequence>MDVYHALQHGIPFEATAHGVIERPEITDEHRGHPDAIAVVRTSGSTGTPKQTLLTASALAASAEATAQRIGGQGQWLLAVGTQYVAGLAVVSRSVQAGTVPVTIDPGFTPAEFVAGTNQLDHEFTAVSLVPTQMLRLLDDNAAIIALQSFSAILVGGAAIPQRITETANRYGLNLYRTYGMSETCGGCVYDGIPLPGVTVDTVQYNGVGRLRITGPMVAAGYFDDPEMTATHFHDGAYLTDDYGAVNNGVVEIHGRLDDVINTGGIKVSAAKIQQVLQRWVPEAFVTGVPDDEWGDRVAAVVTGDTSEEILADAVRSALGAPAVPKTWLRLETLPMLENGKPDRITLTKWLIKE</sequence>
<comment type="caution">
    <text evidence="3">The sequence shown here is derived from an EMBL/GenBank/DDBJ whole genome shotgun (WGS) entry which is preliminary data.</text>
</comment>
<accession>A0A543AM35</accession>
<dbReference type="PANTHER" id="PTHR43767">
    <property type="entry name" value="LONG-CHAIN-FATTY-ACID--COA LIGASE"/>
    <property type="match status" value="1"/>
</dbReference>
<evidence type="ECO:0000313" key="3">
    <source>
        <dbReference type="EMBL" id="TQL73622.1"/>
    </source>
</evidence>
<dbReference type="InterPro" id="IPR020845">
    <property type="entry name" value="AMP-binding_CS"/>
</dbReference>
<dbReference type="InterPro" id="IPR042099">
    <property type="entry name" value="ANL_N_sf"/>
</dbReference>
<feature type="domain" description="AMP-binding enzyme C-terminal" evidence="2">
    <location>
        <begin position="281"/>
        <end position="341"/>
    </location>
</feature>
<dbReference type="InterPro" id="IPR025110">
    <property type="entry name" value="AMP-bd_C"/>
</dbReference>
<dbReference type="PANTHER" id="PTHR43767:SF1">
    <property type="entry name" value="NONRIBOSOMAL PEPTIDE SYNTHASE PES1 (EUROFUNG)-RELATED"/>
    <property type="match status" value="1"/>
</dbReference>
<name>A0A543AM35_9MICC</name>
<dbReference type="InterPro" id="IPR000873">
    <property type="entry name" value="AMP-dep_synth/lig_dom"/>
</dbReference>
<dbReference type="EMBL" id="VFOU01000001">
    <property type="protein sequence ID" value="TQL73622.1"/>
    <property type="molecule type" value="Genomic_DNA"/>
</dbReference>
<dbReference type="InterPro" id="IPR050237">
    <property type="entry name" value="ATP-dep_AMP-bd_enzyme"/>
</dbReference>
<proteinExistence type="predicted"/>
<dbReference type="OrthoDB" id="9803968at2"/>
<dbReference type="Gene3D" id="3.40.50.12780">
    <property type="entry name" value="N-terminal domain of ligase-like"/>
    <property type="match status" value="1"/>
</dbReference>
<dbReference type="Pfam" id="PF13193">
    <property type="entry name" value="AMP-binding_C"/>
    <property type="match status" value="1"/>
</dbReference>